<dbReference type="STRING" id="679200.HMPREF9333_01880"/>
<dbReference type="Gene3D" id="3.80.10.10">
    <property type="entry name" value="Ribonuclease Inhibitor"/>
    <property type="match status" value="3"/>
</dbReference>
<evidence type="ECO:0000313" key="2">
    <source>
        <dbReference type="EMBL" id="EHI55033.1"/>
    </source>
</evidence>
<evidence type="ECO:0000256" key="1">
    <source>
        <dbReference type="SAM" id="Phobius"/>
    </source>
</evidence>
<dbReference type="AlphaFoldDB" id="G5GJZ0"/>
<keyword evidence="1" id="KW-0812">Transmembrane</keyword>
<accession>G5GJZ0</accession>
<evidence type="ECO:0000313" key="3">
    <source>
        <dbReference type="Proteomes" id="UP000003011"/>
    </source>
</evidence>
<organism evidence="2 3">
    <name type="scientific">Johnsonella ignava ATCC 51276</name>
    <dbReference type="NCBI Taxonomy" id="679200"/>
    <lineage>
        <taxon>Bacteria</taxon>
        <taxon>Bacillati</taxon>
        <taxon>Bacillota</taxon>
        <taxon>Clostridia</taxon>
        <taxon>Lachnospirales</taxon>
        <taxon>Lachnospiraceae</taxon>
        <taxon>Johnsonella</taxon>
    </lineage>
</organism>
<dbReference type="PANTHER" id="PTHR12904">
    <property type="match status" value="1"/>
</dbReference>
<keyword evidence="3" id="KW-1185">Reference proteome</keyword>
<keyword evidence="1" id="KW-0472">Membrane</keyword>
<dbReference type="HOGENOM" id="CLU_411485_0_0_9"/>
<keyword evidence="1" id="KW-1133">Transmembrane helix</keyword>
<dbReference type="InterPro" id="IPR032675">
    <property type="entry name" value="LRR_dom_sf"/>
</dbReference>
<dbReference type="Proteomes" id="UP000003011">
    <property type="component" value="Unassembled WGS sequence"/>
</dbReference>
<dbReference type="eggNOG" id="COG4886">
    <property type="taxonomic scope" value="Bacteria"/>
</dbReference>
<dbReference type="InterPro" id="IPR051341">
    <property type="entry name" value="Zyg-11_UBL_adapter"/>
</dbReference>
<gene>
    <name evidence="2" type="ORF">HMPREF9333_01880</name>
</gene>
<dbReference type="SUPFAM" id="SSF52058">
    <property type="entry name" value="L domain-like"/>
    <property type="match status" value="2"/>
</dbReference>
<feature type="transmembrane region" description="Helical" evidence="1">
    <location>
        <begin position="77"/>
        <end position="96"/>
    </location>
</feature>
<dbReference type="EMBL" id="ACZL01000031">
    <property type="protein sequence ID" value="EHI55033.1"/>
    <property type="molecule type" value="Genomic_DNA"/>
</dbReference>
<proteinExistence type="predicted"/>
<comment type="caution">
    <text evidence="2">The sequence shown here is derived from an EMBL/GenBank/DDBJ whole genome shotgun (WGS) entry which is preliminary data.</text>
</comment>
<reference evidence="2 3" key="1">
    <citation type="submission" date="2011-08" db="EMBL/GenBank/DDBJ databases">
        <title>The Genome Sequence of Johnsonella ignava ATCC 51276.</title>
        <authorList>
            <consortium name="The Broad Institute Genome Sequencing Platform"/>
            <person name="Earl A."/>
            <person name="Ward D."/>
            <person name="Feldgarden M."/>
            <person name="Gevers D."/>
            <person name="Izard J."/>
            <person name="Blanton J.M."/>
            <person name="Baranova O.V."/>
            <person name="Dewhirst F.E."/>
            <person name="Young S.K."/>
            <person name="Zeng Q."/>
            <person name="Gargeya S."/>
            <person name="Fitzgerald M."/>
            <person name="Haas B."/>
            <person name="Abouelleil A."/>
            <person name="Alvarado L."/>
            <person name="Arachchi H.M."/>
            <person name="Berlin A."/>
            <person name="Brown A."/>
            <person name="Chapman S.B."/>
            <person name="Chen Z."/>
            <person name="Dunbar C."/>
            <person name="Freedman E."/>
            <person name="Gearin G."/>
            <person name="Gellesch M."/>
            <person name="Goldberg J."/>
            <person name="Griggs A."/>
            <person name="Gujja S."/>
            <person name="Heiman D."/>
            <person name="Howarth C."/>
            <person name="Larson L."/>
            <person name="Lui A."/>
            <person name="MacDonald P.J.P."/>
            <person name="Montmayeur A."/>
            <person name="Murphy C."/>
            <person name="Neiman D."/>
            <person name="Pearson M."/>
            <person name="Priest M."/>
            <person name="Roberts A."/>
            <person name="Saif S."/>
            <person name="Shea T."/>
            <person name="Shenoy N."/>
            <person name="Sisk P."/>
            <person name="Stolte C."/>
            <person name="Sykes S."/>
            <person name="Wortman J."/>
            <person name="Nusbaum C."/>
            <person name="Birren B."/>
        </authorList>
    </citation>
    <scope>NUCLEOTIDE SEQUENCE [LARGE SCALE GENOMIC DNA]</scope>
    <source>
        <strain evidence="2 3">ATCC 51276</strain>
    </source>
</reference>
<protein>
    <submittedName>
        <fullName evidence="2">Uncharacterized protein</fullName>
    </submittedName>
</protein>
<dbReference type="PANTHER" id="PTHR12904:SF23">
    <property type="entry name" value="PROTEIN ZER-1 HOMOLOG"/>
    <property type="match status" value="1"/>
</dbReference>
<name>G5GJZ0_9FIRM</name>
<sequence>MELIKMECPNCGAVIHVNKEGQTKCSHCGASFYAEKSGENIIVNTTINNYNSPSAYDYGHGYNNNNNTKKPSPVKRMLVLIIVLITIPAVLFRIGAIKKENMKKGVQGTHGTRGTNTGYRKTVSSKVMAAFCMLLFNKPLDKLTNEDYGKLKSFAILDNDEDTFSSSIKSIAYELTDNTTGIIDLSSEDLKDAGIDIYDMQCFPNLESIDFNNTTFLKRDFGSSADEGGLENLTKLTSFKADAYMSLGQLINLFGSSDTIKTLRINNTLIRNNYNYSDLVSAFPNLEELSLSPTNEIADLGALTSFKKLKRLETYMTADNSYLSAIPSLEELRIAGSDVYTDYSVVYGLTELKSLELVKAKGLKSIDFIRNMKNLERFSIEDSDIIDINILSEMTGLKDLKLVGNKKVDNYAVISSLRSLESLNLKTGNIEDSEKPDFSALKNLHNVEINANLLAAVSASQTIDTLHINDFNGVYEIDLALLGTMKNLKYFKITGESTSGELKNTPALSACQNLETIELYDIDCYTSDSEQTDLSDLINLQSIKKLVLKNIEIYCNPDDLVQNNHLEYLYISPANKIDTKEERNVGLGIMADSLKKLSALKSLTVKNGDLKNIDFVSGMPELEYLNITGGYVSDVSLLTENKKLKVFVCIDNPVVNTDLLDNVTVIN</sequence>